<protein>
    <submittedName>
        <fullName evidence="3">Uncharacterized protein</fullName>
    </submittedName>
</protein>
<feature type="coiled-coil region" evidence="1">
    <location>
        <begin position="190"/>
        <end position="234"/>
    </location>
</feature>
<sequence>MASRNMSKEDAERLKSLEAKMDSAQRCVKESYVAMGDFSLAIINQMREVREEAAKAKAMLETAKKDQDQVKKDKESLVKERKMLATQKLQVEEKEKELQKQENLQKMNEQQWSKHQKDSNSRLQDREKRIVEDEQATEAAKRKLETDRKNLEDTERKSKMQLKLREEEVSEREELAARREQELTANENRWAQLKNQFEIAERNMNEAKIKQGEIARREKELNELEVQLTQSKADLDRRDIELMEERARVQDLNDHLQLQLYESNKPEQSSQGREVGANFNESNRISEQWLPVGEFLQKVEALENLDPNTKLVLQNLVGLLEKGDNPTVAFMRCPKMSFEIGVGRRGGSVDTFACGRGDRRNDAVKSLVSDMKKKIKEYLQAKTNRAPSVASRMGPVA</sequence>
<evidence type="ECO:0000313" key="4">
    <source>
        <dbReference type="Proteomes" id="UP000094527"/>
    </source>
</evidence>
<comment type="caution">
    <text evidence="3">The sequence shown here is derived from an EMBL/GenBank/DDBJ whole genome shotgun (WGS) entry which is preliminary data.</text>
</comment>
<organism evidence="3 4">
    <name type="scientific">Orchesella cincta</name>
    <name type="common">Springtail</name>
    <name type="synonym">Podura cincta</name>
    <dbReference type="NCBI Taxonomy" id="48709"/>
    <lineage>
        <taxon>Eukaryota</taxon>
        <taxon>Metazoa</taxon>
        <taxon>Ecdysozoa</taxon>
        <taxon>Arthropoda</taxon>
        <taxon>Hexapoda</taxon>
        <taxon>Collembola</taxon>
        <taxon>Entomobryomorpha</taxon>
        <taxon>Entomobryoidea</taxon>
        <taxon>Orchesellidae</taxon>
        <taxon>Orchesellinae</taxon>
        <taxon>Orchesella</taxon>
    </lineage>
</organism>
<dbReference type="EMBL" id="LJIJ01000029">
    <property type="protein sequence ID" value="ODN05133.1"/>
    <property type="molecule type" value="Genomic_DNA"/>
</dbReference>
<feature type="compositionally biased region" description="Basic and acidic residues" evidence="2">
    <location>
        <begin position="139"/>
        <end position="159"/>
    </location>
</feature>
<feature type="region of interest" description="Disordered" evidence="2">
    <location>
        <begin position="92"/>
        <end position="159"/>
    </location>
</feature>
<accession>A0A1D2NIN1</accession>
<dbReference type="Proteomes" id="UP000094527">
    <property type="component" value="Unassembled WGS sequence"/>
</dbReference>
<evidence type="ECO:0000256" key="1">
    <source>
        <dbReference type="SAM" id="Coils"/>
    </source>
</evidence>
<proteinExistence type="predicted"/>
<dbReference type="AlphaFoldDB" id="A0A1D2NIN1"/>
<keyword evidence="1" id="KW-0175">Coiled coil</keyword>
<keyword evidence="4" id="KW-1185">Reference proteome</keyword>
<evidence type="ECO:0000256" key="2">
    <source>
        <dbReference type="SAM" id="MobiDB-lite"/>
    </source>
</evidence>
<gene>
    <name evidence="3" type="ORF">Ocin01_01504</name>
</gene>
<name>A0A1D2NIN1_ORCCI</name>
<evidence type="ECO:0000313" key="3">
    <source>
        <dbReference type="EMBL" id="ODN05133.1"/>
    </source>
</evidence>
<feature type="compositionally biased region" description="Basic and acidic residues" evidence="2">
    <location>
        <begin position="115"/>
        <end position="132"/>
    </location>
</feature>
<reference evidence="3 4" key="1">
    <citation type="journal article" date="2016" name="Genome Biol. Evol.">
        <title>Gene Family Evolution Reflects Adaptation to Soil Environmental Stressors in the Genome of the Collembolan Orchesella cincta.</title>
        <authorList>
            <person name="Faddeeva-Vakhrusheva A."/>
            <person name="Derks M.F."/>
            <person name="Anvar S.Y."/>
            <person name="Agamennone V."/>
            <person name="Suring W."/>
            <person name="Smit S."/>
            <person name="van Straalen N.M."/>
            <person name="Roelofs D."/>
        </authorList>
    </citation>
    <scope>NUCLEOTIDE SEQUENCE [LARGE SCALE GENOMIC DNA]</scope>
    <source>
        <tissue evidence="3">Mixed pool</tissue>
    </source>
</reference>